<dbReference type="InterPro" id="IPR017953">
    <property type="entry name" value="Carbohydrate_kinase_pred_CS"/>
</dbReference>
<comment type="catalytic activity">
    <reaction evidence="1 18 19">
        <text>(6R)-NADHX = (6S)-NADHX</text>
        <dbReference type="Rhea" id="RHEA:32215"/>
        <dbReference type="ChEBI" id="CHEBI:64074"/>
        <dbReference type="ChEBI" id="CHEBI:64075"/>
        <dbReference type="EC" id="5.1.99.6"/>
    </reaction>
</comment>
<comment type="caution">
    <text evidence="18">Lacks conserved residue(s) required for the propagation of feature annotation.</text>
</comment>
<feature type="binding site" evidence="18">
    <location>
        <position position="59"/>
    </location>
    <ligand>
        <name>K(+)</name>
        <dbReference type="ChEBI" id="CHEBI:29103"/>
    </ligand>
</feature>
<keyword evidence="12 17" id="KW-0456">Lyase</keyword>
<keyword evidence="13" id="KW-0511">Multifunctional enzyme</keyword>
<feature type="domain" description="YjeF C-terminal" evidence="20">
    <location>
        <begin position="219"/>
        <end position="492"/>
    </location>
</feature>
<dbReference type="PROSITE" id="PS01050">
    <property type="entry name" value="YJEF_C_2"/>
    <property type="match status" value="1"/>
</dbReference>
<dbReference type="SUPFAM" id="SSF64153">
    <property type="entry name" value="YjeF N-terminal domain-like"/>
    <property type="match status" value="1"/>
</dbReference>
<dbReference type="PROSITE" id="PS51383">
    <property type="entry name" value="YJEF_C_3"/>
    <property type="match status" value="1"/>
</dbReference>
<feature type="binding site" evidence="17">
    <location>
        <position position="254"/>
    </location>
    <ligand>
        <name>(6S)-NADPHX</name>
        <dbReference type="ChEBI" id="CHEBI:64076"/>
    </ligand>
</feature>
<reference evidence="22 23" key="1">
    <citation type="journal article" date="2014" name="BMC Genomics">
        <title>Comparison of environmental and isolate Sulfobacillus genomes reveals diverse carbon, sulfur, nitrogen, and hydrogen metabolisms.</title>
        <authorList>
            <person name="Justice N.B."/>
            <person name="Norman A."/>
            <person name="Brown C.T."/>
            <person name="Singh A."/>
            <person name="Thomas B.C."/>
            <person name="Banfield J.F."/>
        </authorList>
    </citation>
    <scope>NUCLEOTIDE SEQUENCE [LARGE SCALE GENOMIC DNA]</scope>
    <source>
        <strain evidence="22">AMDSBA5</strain>
    </source>
</reference>
<comment type="similarity">
    <text evidence="17">Belongs to the NnrD/CARKD family.</text>
</comment>
<dbReference type="Proteomes" id="UP000242705">
    <property type="component" value="Unassembled WGS sequence"/>
</dbReference>
<keyword evidence="11 18" id="KW-0413">Isomerase</keyword>
<name>A0A2T2X116_SULTH</name>
<proteinExistence type="inferred from homology"/>
<evidence type="ECO:0000256" key="19">
    <source>
        <dbReference type="PIRNR" id="PIRNR017184"/>
    </source>
</evidence>
<feature type="binding site" evidence="18">
    <location>
        <position position="159"/>
    </location>
    <ligand>
        <name>K(+)</name>
        <dbReference type="ChEBI" id="CHEBI:29103"/>
    </ligand>
</feature>
<comment type="cofactor">
    <cofactor evidence="17">
        <name>Mg(2+)</name>
        <dbReference type="ChEBI" id="CHEBI:18420"/>
    </cofactor>
</comment>
<dbReference type="PIRSF" id="PIRSF017184">
    <property type="entry name" value="Nnr"/>
    <property type="match status" value="1"/>
</dbReference>
<dbReference type="HAMAP" id="MF_01965">
    <property type="entry name" value="NADHX_dehydratase"/>
    <property type="match status" value="1"/>
</dbReference>
<evidence type="ECO:0000256" key="10">
    <source>
        <dbReference type="ARBA" id="ARBA00023027"/>
    </source>
</evidence>
<feature type="binding site" evidence="18">
    <location>
        <begin position="58"/>
        <end position="62"/>
    </location>
    <ligand>
        <name>(6S)-NADPHX</name>
        <dbReference type="ChEBI" id="CHEBI:64076"/>
    </ligand>
</feature>
<dbReference type="Gene3D" id="3.40.50.10260">
    <property type="entry name" value="YjeF N-terminal domain"/>
    <property type="match status" value="1"/>
</dbReference>
<dbReference type="InterPro" id="IPR004443">
    <property type="entry name" value="YjeF_N_dom"/>
</dbReference>
<dbReference type="PROSITE" id="PS51385">
    <property type="entry name" value="YJEF_N"/>
    <property type="match status" value="1"/>
</dbReference>
<evidence type="ECO:0000256" key="18">
    <source>
        <dbReference type="HAMAP-Rule" id="MF_01966"/>
    </source>
</evidence>
<comment type="function">
    <text evidence="18">Catalyzes the epimerization of the S- and R-forms of NAD(P)HX, a damaged form of NAD(P)H that is a result of enzymatic or heat-dependent hydration. This is a prerequisite for the S-specific NAD(P)H-hydrate dehydratase to allow the repair of both epimers of NAD(P)HX.</text>
</comment>
<dbReference type="GO" id="GO:0046496">
    <property type="term" value="P:nicotinamide nucleotide metabolic process"/>
    <property type="evidence" value="ECO:0007669"/>
    <property type="project" value="UniProtKB-UniRule"/>
</dbReference>
<gene>
    <name evidence="17" type="primary">nnrD</name>
    <name evidence="18" type="synonym">nnrE</name>
    <name evidence="22" type="ORF">C7B47_05595</name>
</gene>
<dbReference type="SUPFAM" id="SSF53613">
    <property type="entry name" value="Ribokinase-like"/>
    <property type="match status" value="1"/>
</dbReference>
<evidence type="ECO:0000256" key="8">
    <source>
        <dbReference type="ARBA" id="ARBA00022857"/>
    </source>
</evidence>
<accession>A0A2T2X116</accession>
<keyword evidence="9 18" id="KW-0630">Potassium</keyword>
<dbReference type="GO" id="GO:0110051">
    <property type="term" value="P:metabolite repair"/>
    <property type="evidence" value="ECO:0007669"/>
    <property type="project" value="TreeGrafter"/>
</dbReference>
<evidence type="ECO:0000256" key="2">
    <source>
        <dbReference type="ARBA" id="ARBA00000909"/>
    </source>
</evidence>
<evidence type="ECO:0000256" key="4">
    <source>
        <dbReference type="ARBA" id="ARBA00009524"/>
    </source>
</evidence>
<evidence type="ECO:0000259" key="20">
    <source>
        <dbReference type="PROSITE" id="PS51383"/>
    </source>
</evidence>
<comment type="function">
    <text evidence="17">Catalyzes the dehydration of the S-form of NAD(P)HX at the expense of ADP, which is converted to AMP. Together with NAD(P)HX epimerase, which catalyzes the epimerization of the S- and R-forms, the enzyme allows the repair of both epimers of NAD(P)HX, a damaged form of NAD(P)H that is a result of enzymatic or heat-dependent hydration.</text>
</comment>
<comment type="catalytic activity">
    <reaction evidence="16 17 19">
        <text>(6S)-NADPHX + ADP = AMP + phosphate + NADPH + H(+)</text>
        <dbReference type="Rhea" id="RHEA:32235"/>
        <dbReference type="ChEBI" id="CHEBI:15378"/>
        <dbReference type="ChEBI" id="CHEBI:43474"/>
        <dbReference type="ChEBI" id="CHEBI:57783"/>
        <dbReference type="ChEBI" id="CHEBI:64076"/>
        <dbReference type="ChEBI" id="CHEBI:456215"/>
        <dbReference type="ChEBI" id="CHEBI:456216"/>
        <dbReference type="EC" id="4.2.1.136"/>
    </reaction>
</comment>
<feature type="binding site" evidence="18">
    <location>
        <position position="156"/>
    </location>
    <ligand>
        <name>(6S)-NADPHX</name>
        <dbReference type="ChEBI" id="CHEBI:64076"/>
    </ligand>
</feature>
<sequence>MMEDHAVWTVEESRAHDKMAQEMGVNLLSLMETAGARAAYYLLPELKGPGLIIAGKGHNGGDALVMARHLARYRDVQLLLPLGVPKFPGAEELLKALQNYGAKIVAQDHMERAWNQPSWIVDGLFGTGFHGNVEDGFITQLWKRLSQTENVVYALDILSGIDANSGSYMLEPVYAHKTLTFGAAKWGHFGYPGSRFSGQLVILDIGLPDLGPSSGQWIDPLWAKAHIPPRDFYAHKYRRGRVAVIGGSASMPGAPVLAGLAALKTGAGLVELFVPSGIVHRVQAPTPLLVRGVGEGGNMVLRGEDVEALKRADVVIIGPGLGTGVSPALLETVMTLGKPLVIDADALALLKEIAAGPLPEGTVLTPHSGEMARLLGITADAVDAFRYQSVKQAVDRYRACVVLKGPYSLVASERIFVNTANTPALATAGSGDVLSGVIAALLAGRYPKDVTEMTAFATYLHGWAGIHAERDQGPSVIATDIIAALGQAWNSIVREERPPLLPESF</sequence>
<dbReference type="PANTHER" id="PTHR12592">
    <property type="entry name" value="ATP-DEPENDENT (S)-NAD(P)H-HYDRATE DEHYDRATASE FAMILY MEMBER"/>
    <property type="match status" value="1"/>
</dbReference>
<dbReference type="GO" id="GO:0046872">
    <property type="term" value="F:metal ion binding"/>
    <property type="evidence" value="ECO:0007669"/>
    <property type="project" value="UniProtKB-UniRule"/>
</dbReference>
<dbReference type="EMBL" id="PXYX01000007">
    <property type="protein sequence ID" value="PSR28179.1"/>
    <property type="molecule type" value="Genomic_DNA"/>
</dbReference>
<comment type="catalytic activity">
    <reaction evidence="15 17 19">
        <text>(6S)-NADHX + ADP = AMP + phosphate + NADH + H(+)</text>
        <dbReference type="Rhea" id="RHEA:32223"/>
        <dbReference type="ChEBI" id="CHEBI:15378"/>
        <dbReference type="ChEBI" id="CHEBI:43474"/>
        <dbReference type="ChEBI" id="CHEBI:57945"/>
        <dbReference type="ChEBI" id="CHEBI:64074"/>
        <dbReference type="ChEBI" id="CHEBI:456215"/>
        <dbReference type="ChEBI" id="CHEBI:456216"/>
        <dbReference type="EC" id="4.2.1.136"/>
    </reaction>
</comment>
<evidence type="ECO:0000256" key="16">
    <source>
        <dbReference type="ARBA" id="ARBA00049209"/>
    </source>
</evidence>
<feature type="binding site" evidence="17">
    <location>
        <position position="431"/>
    </location>
    <ligand>
        <name>AMP</name>
        <dbReference type="ChEBI" id="CHEBI:456215"/>
    </ligand>
</feature>
<dbReference type="Pfam" id="PF03853">
    <property type="entry name" value="YjeF_N"/>
    <property type="match status" value="1"/>
</dbReference>
<feature type="binding site" evidence="17">
    <location>
        <position position="320"/>
    </location>
    <ligand>
        <name>(6S)-NADPHX</name>
        <dbReference type="ChEBI" id="CHEBI:64076"/>
    </ligand>
</feature>
<evidence type="ECO:0000256" key="1">
    <source>
        <dbReference type="ARBA" id="ARBA00000013"/>
    </source>
</evidence>
<comment type="cofactor">
    <cofactor evidence="18 19">
        <name>K(+)</name>
        <dbReference type="ChEBI" id="CHEBI:29103"/>
    </cofactor>
    <text evidence="18 19">Binds 1 potassium ion per subunit.</text>
</comment>
<organism evidence="22 23">
    <name type="scientific">Sulfobacillus thermosulfidooxidans</name>
    <dbReference type="NCBI Taxonomy" id="28034"/>
    <lineage>
        <taxon>Bacteria</taxon>
        <taxon>Bacillati</taxon>
        <taxon>Bacillota</taxon>
        <taxon>Clostridia</taxon>
        <taxon>Eubacteriales</taxon>
        <taxon>Clostridiales Family XVII. Incertae Sedis</taxon>
        <taxon>Sulfobacillus</taxon>
    </lineage>
</organism>
<evidence type="ECO:0000256" key="12">
    <source>
        <dbReference type="ARBA" id="ARBA00023239"/>
    </source>
</evidence>
<evidence type="ECO:0000256" key="13">
    <source>
        <dbReference type="ARBA" id="ARBA00023268"/>
    </source>
</evidence>
<dbReference type="AlphaFoldDB" id="A0A2T2X116"/>
<dbReference type="Pfam" id="PF01256">
    <property type="entry name" value="Carb_kinase"/>
    <property type="match status" value="1"/>
</dbReference>
<feature type="binding site" evidence="18">
    <location>
        <begin position="126"/>
        <end position="132"/>
    </location>
    <ligand>
        <name>(6S)-NADPHX</name>
        <dbReference type="ChEBI" id="CHEBI:64076"/>
    </ligand>
</feature>
<evidence type="ECO:0000256" key="11">
    <source>
        <dbReference type="ARBA" id="ARBA00023235"/>
    </source>
</evidence>
<keyword evidence="10 17" id="KW-0520">NAD</keyword>
<evidence type="ECO:0000256" key="9">
    <source>
        <dbReference type="ARBA" id="ARBA00022958"/>
    </source>
</evidence>
<comment type="caution">
    <text evidence="22">The sequence shown here is derived from an EMBL/GenBank/DDBJ whole genome shotgun (WGS) entry which is preliminary data.</text>
</comment>
<evidence type="ECO:0000256" key="6">
    <source>
        <dbReference type="ARBA" id="ARBA00022741"/>
    </source>
</evidence>
<evidence type="ECO:0000313" key="22">
    <source>
        <dbReference type="EMBL" id="PSR28179.1"/>
    </source>
</evidence>
<evidence type="ECO:0000256" key="5">
    <source>
        <dbReference type="ARBA" id="ARBA00022723"/>
    </source>
</evidence>
<feature type="binding site" evidence="17">
    <location>
        <position position="367"/>
    </location>
    <ligand>
        <name>(6S)-NADPHX</name>
        <dbReference type="ChEBI" id="CHEBI:64076"/>
    </ligand>
</feature>
<comment type="catalytic activity">
    <reaction evidence="2 18 19">
        <text>(6R)-NADPHX = (6S)-NADPHX</text>
        <dbReference type="Rhea" id="RHEA:32227"/>
        <dbReference type="ChEBI" id="CHEBI:64076"/>
        <dbReference type="ChEBI" id="CHEBI:64077"/>
        <dbReference type="EC" id="5.1.99.6"/>
    </reaction>
</comment>
<evidence type="ECO:0000256" key="7">
    <source>
        <dbReference type="ARBA" id="ARBA00022840"/>
    </source>
</evidence>
<dbReference type="InterPro" id="IPR000631">
    <property type="entry name" value="CARKD"/>
</dbReference>
<comment type="function">
    <text evidence="14 19">Bifunctional enzyme that catalyzes the epimerization of the S- and R-forms of NAD(P)HX and the dehydration of the S-form of NAD(P)HX at the expense of ADP, which is converted to AMP. This allows the repair of both epimers of NAD(P)HX, a damaged form of NAD(P)H that is a result of enzymatic or heat-dependent hydration.</text>
</comment>
<dbReference type="EC" id="4.2.1.136" evidence="19"/>
<dbReference type="HAMAP" id="MF_01966">
    <property type="entry name" value="NADHX_epimerase"/>
    <property type="match status" value="1"/>
</dbReference>
<evidence type="ECO:0000313" key="23">
    <source>
        <dbReference type="Proteomes" id="UP000242705"/>
    </source>
</evidence>
<evidence type="ECO:0000256" key="14">
    <source>
        <dbReference type="ARBA" id="ARBA00025153"/>
    </source>
</evidence>
<comment type="similarity">
    <text evidence="18">Belongs to the NnrE/AIBP family.</text>
</comment>
<dbReference type="GO" id="GO:0052855">
    <property type="term" value="F:ADP-dependent NAD(P)H-hydrate dehydratase activity"/>
    <property type="evidence" value="ECO:0007669"/>
    <property type="project" value="UniProtKB-UniRule"/>
</dbReference>
<keyword evidence="5 18" id="KW-0479">Metal-binding</keyword>
<protein>
    <recommendedName>
        <fullName evidence="19">Bifunctional NAD(P)H-hydrate repair enzyme</fullName>
    </recommendedName>
    <alternativeName>
        <fullName evidence="19">Nicotinamide nucleotide repair protein</fullName>
    </alternativeName>
    <domain>
        <recommendedName>
            <fullName evidence="19">ADP-dependent (S)-NAD(P)H-hydrate dehydratase</fullName>
            <ecNumber evidence="19">4.2.1.136</ecNumber>
        </recommendedName>
        <alternativeName>
            <fullName evidence="19">ADP-dependent NAD(P)HX dehydratase</fullName>
        </alternativeName>
    </domain>
    <domain>
        <recommendedName>
            <fullName evidence="19">NAD(P)H-hydrate epimerase</fullName>
            <ecNumber evidence="19">5.1.99.6</ecNumber>
        </recommendedName>
    </domain>
</protein>
<evidence type="ECO:0000259" key="21">
    <source>
        <dbReference type="PROSITE" id="PS51385"/>
    </source>
</evidence>
<comment type="subunit">
    <text evidence="17">Homotetramer.</text>
</comment>
<dbReference type="CDD" id="cd01171">
    <property type="entry name" value="YXKO-related"/>
    <property type="match status" value="1"/>
</dbReference>
<keyword evidence="7 17" id="KW-0067">ATP-binding</keyword>
<feature type="binding site" evidence="17">
    <location>
        <begin position="404"/>
        <end position="408"/>
    </location>
    <ligand>
        <name>AMP</name>
        <dbReference type="ChEBI" id="CHEBI:456215"/>
    </ligand>
</feature>
<dbReference type="GO" id="GO:0005524">
    <property type="term" value="F:ATP binding"/>
    <property type="evidence" value="ECO:0007669"/>
    <property type="project" value="UniProtKB-UniRule"/>
</dbReference>
<keyword evidence="6 17" id="KW-0547">Nucleotide-binding</keyword>
<dbReference type="Gene3D" id="3.40.1190.20">
    <property type="match status" value="1"/>
</dbReference>
<dbReference type="InterPro" id="IPR036652">
    <property type="entry name" value="YjeF_N_dom_sf"/>
</dbReference>
<dbReference type="EC" id="5.1.99.6" evidence="19"/>
<dbReference type="NCBIfam" id="TIGR00196">
    <property type="entry name" value="yjeF_cterm"/>
    <property type="match status" value="1"/>
</dbReference>
<feature type="binding site" evidence="18">
    <location>
        <position position="122"/>
    </location>
    <ligand>
        <name>K(+)</name>
        <dbReference type="ChEBI" id="CHEBI:29103"/>
    </ligand>
</feature>
<dbReference type="InterPro" id="IPR029056">
    <property type="entry name" value="Ribokinase-like"/>
</dbReference>
<dbReference type="GO" id="GO:0052856">
    <property type="term" value="F:NAD(P)HX epimerase activity"/>
    <property type="evidence" value="ECO:0007669"/>
    <property type="project" value="UniProtKB-UniRule"/>
</dbReference>
<dbReference type="PANTHER" id="PTHR12592:SF0">
    <property type="entry name" value="ATP-DEPENDENT (S)-NAD(P)H-HYDRATE DEHYDRATASE"/>
    <property type="match status" value="1"/>
</dbReference>
<dbReference type="NCBIfam" id="TIGR00197">
    <property type="entry name" value="yjeF_nterm"/>
    <property type="match status" value="1"/>
</dbReference>
<comment type="similarity">
    <text evidence="4 19">In the C-terminal section; belongs to the NnrD/CARKD family.</text>
</comment>
<evidence type="ECO:0000256" key="3">
    <source>
        <dbReference type="ARBA" id="ARBA00006001"/>
    </source>
</evidence>
<evidence type="ECO:0000256" key="15">
    <source>
        <dbReference type="ARBA" id="ARBA00048238"/>
    </source>
</evidence>
<keyword evidence="8 17" id="KW-0521">NADP</keyword>
<dbReference type="InterPro" id="IPR030677">
    <property type="entry name" value="Nnr"/>
</dbReference>
<comment type="similarity">
    <text evidence="3 19">In the N-terminal section; belongs to the NnrE/AIBP family.</text>
</comment>
<feature type="domain" description="YjeF N-terminal" evidence="21">
    <location>
        <begin position="13"/>
        <end position="213"/>
    </location>
</feature>
<evidence type="ECO:0000256" key="17">
    <source>
        <dbReference type="HAMAP-Rule" id="MF_01965"/>
    </source>
</evidence>
<feature type="binding site" evidence="17">
    <location>
        <position position="432"/>
    </location>
    <ligand>
        <name>(6S)-NADPHX</name>
        <dbReference type="ChEBI" id="CHEBI:64076"/>
    </ligand>
</feature>